<feature type="chain" id="PRO_5045445336" evidence="2">
    <location>
        <begin position="37"/>
        <end position="853"/>
    </location>
</feature>
<feature type="domain" description="Endo-acting ulvan lyase C-terminal" evidence="4">
    <location>
        <begin position="758"/>
        <end position="850"/>
    </location>
</feature>
<feature type="signal peptide" evidence="2">
    <location>
        <begin position="1"/>
        <end position="36"/>
    </location>
</feature>
<accession>A0ABS9D7N7</accession>
<dbReference type="RefSeq" id="WP_235312931.1">
    <property type="nucleotide sequence ID" value="NZ_JAKGAS010000006.1"/>
</dbReference>
<gene>
    <name evidence="6" type="ORF">L0668_12290</name>
</gene>
<dbReference type="Gene3D" id="1.50.10.100">
    <property type="entry name" value="Chondroitin AC/alginate lyase"/>
    <property type="match status" value="1"/>
</dbReference>
<evidence type="ECO:0000313" key="6">
    <source>
        <dbReference type="EMBL" id="MCF2948891.1"/>
    </source>
</evidence>
<sequence>MLITKDIKPWFSLVKTAVGICCLSFSTLALSSSSQAAEIERPSIWVKNSERAAILEKIQSEPWAKSLFDELKKRADLVAVQGNKKRRNSLEALPLIWFEDKSLPPVLPTFRHKDGGSKEQLTQVVKTLQDGVDCGVLYYLTQETKYATCGSDILFTYINALKQMKVHKDGAMNSGWMFPTDHLYEARVIGAQLPIIYDFVAPYLNSGGQVYDLASAKLTNFDFPTAQGVFGTYVWLALNKGLLDSNWPVLESSSLVHNILALDDSQQIQKFIPYYTHIDTKNQASLKKVAQHFVNKGDIWPESFQYSRHVAGFTVYLMTLLDRYDPSLKLGAKYPNIPGAFTSYYNLEYPNDESPYIGDGHRTYKIDYADLENSLLLAKLNNNKQQEEYFTTYLASSIKSGLYDRGHLHSRSYGASPYFSPLQLLWSVNKIQSKTEMDVTPPRPRTTRLEFAGMNIQRNISKKDPVKNSLMAFVAGGSYIHGHASGMDMELYGQGHVLGVDGGKGTYRTDIHENYYRLFSAHNTVISNGASASKGDWINLGINRVKSELMEPAAGDAGVSPKHSFSTSSFFDEYNLVAPAQHERTLALIKLDETKGYYLDIFRAKSNTPNQYHDYVYHNIGDKLSITSNNQGVDLVADPDRYQDSAKLQWITTGQRGYKHPGWHFFDEVKTKSRSDQQYEATFTASKLGDKNISMRALIPAGLDIEISQVKAPKAYGGSAPYNKKPLPTFLLRHQGEAWNNPYAVAYESITEGENYAIQSVERIQVNGVFKGVKVGIKLSGKSLTQYILTQENGQERYQDKKLGIDFTGRFAIVTLDHKQQPTEMYLGNGSYLLYKQHKVTANPKTNSGYLKL</sequence>
<evidence type="ECO:0000256" key="1">
    <source>
        <dbReference type="ARBA" id="ARBA00004196"/>
    </source>
</evidence>
<comment type="subcellular location">
    <subcellularLocation>
        <location evidence="1">Cell envelope</location>
    </subcellularLocation>
</comment>
<evidence type="ECO:0000313" key="7">
    <source>
        <dbReference type="Proteomes" id="UP001521137"/>
    </source>
</evidence>
<reference evidence="6 7" key="1">
    <citation type="submission" date="2022-01" db="EMBL/GenBank/DDBJ databases">
        <title>Paraglaciecola sp. G1-23.</title>
        <authorList>
            <person name="Jin M.S."/>
            <person name="Han D.M."/>
            <person name="Kim H.M."/>
            <person name="Jeon C.O."/>
        </authorList>
    </citation>
    <scope>NUCLEOTIDE SEQUENCE [LARGE SCALE GENOMIC DNA]</scope>
    <source>
        <strain evidence="6 7">G1-23</strain>
    </source>
</reference>
<evidence type="ECO:0000256" key="2">
    <source>
        <dbReference type="SAM" id="SignalP"/>
    </source>
</evidence>
<feature type="domain" description="Endo-acting ulvan lyase 2nd" evidence="5">
    <location>
        <begin position="297"/>
        <end position="436"/>
    </location>
</feature>
<dbReference type="SUPFAM" id="SSF48230">
    <property type="entry name" value="Chondroitin AC/alginate lyase"/>
    <property type="match status" value="1"/>
</dbReference>
<protein>
    <submittedName>
        <fullName evidence="6">Heparinase II/III-family protein</fullName>
    </submittedName>
</protein>
<comment type="caution">
    <text evidence="6">The sequence shown here is derived from an EMBL/GenBank/DDBJ whole genome shotgun (WGS) entry which is preliminary data.</text>
</comment>
<dbReference type="InterPro" id="IPR008929">
    <property type="entry name" value="Chondroitin_lyas"/>
</dbReference>
<dbReference type="InterPro" id="IPR058849">
    <property type="entry name" value="Ulvan_lyase_2nd"/>
</dbReference>
<keyword evidence="7" id="KW-1185">Reference proteome</keyword>
<dbReference type="InterPro" id="IPR012480">
    <property type="entry name" value="Hepar_II_III_C"/>
</dbReference>
<evidence type="ECO:0000259" key="5">
    <source>
        <dbReference type="Pfam" id="PF26377"/>
    </source>
</evidence>
<dbReference type="InterPro" id="IPR058848">
    <property type="entry name" value="Ulvan_lyase_C"/>
</dbReference>
<dbReference type="Pfam" id="PF07940">
    <property type="entry name" value="Hepar_II_III_C"/>
    <property type="match status" value="1"/>
</dbReference>
<dbReference type="Pfam" id="PF26374">
    <property type="entry name" value="Ulvan_lyaseC"/>
    <property type="match status" value="1"/>
</dbReference>
<dbReference type="Pfam" id="PF26377">
    <property type="entry name" value="Ulvan_lyase_2nd"/>
    <property type="match status" value="1"/>
</dbReference>
<dbReference type="Gene3D" id="2.70.98.70">
    <property type="match status" value="1"/>
</dbReference>
<dbReference type="Proteomes" id="UP001521137">
    <property type="component" value="Unassembled WGS sequence"/>
</dbReference>
<feature type="domain" description="Heparinase II/III-like C-terminal" evidence="3">
    <location>
        <begin position="479"/>
        <end position="677"/>
    </location>
</feature>
<evidence type="ECO:0000259" key="3">
    <source>
        <dbReference type="Pfam" id="PF07940"/>
    </source>
</evidence>
<dbReference type="EMBL" id="JAKGAS010000006">
    <property type="protein sequence ID" value="MCF2948891.1"/>
    <property type="molecule type" value="Genomic_DNA"/>
</dbReference>
<keyword evidence="2" id="KW-0732">Signal</keyword>
<organism evidence="6 7">
    <name type="scientific">Paraglaciecola algarum</name>
    <dbReference type="NCBI Taxonomy" id="3050085"/>
    <lineage>
        <taxon>Bacteria</taxon>
        <taxon>Pseudomonadati</taxon>
        <taxon>Pseudomonadota</taxon>
        <taxon>Gammaproteobacteria</taxon>
        <taxon>Alteromonadales</taxon>
        <taxon>Alteromonadaceae</taxon>
        <taxon>Paraglaciecola</taxon>
    </lineage>
</organism>
<name>A0ABS9D7N7_9ALTE</name>
<evidence type="ECO:0000259" key="4">
    <source>
        <dbReference type="Pfam" id="PF26374"/>
    </source>
</evidence>
<proteinExistence type="predicted"/>